<comment type="caution">
    <text evidence="1">The sequence shown here is derived from an EMBL/GenBank/DDBJ whole genome shotgun (WGS) entry which is preliminary data.</text>
</comment>
<sequence length="83" mass="9460">MHSVKLYTRKNCPLCEQAELVIDMVLEDCLFQYEAIDIETSDDLTERFGLMIPVIVVDGEILQYGQVDYVTLSEKLSGKTLND</sequence>
<dbReference type="InterPro" id="IPR008554">
    <property type="entry name" value="Glutaredoxin-like"/>
</dbReference>
<keyword evidence="2" id="KW-1185">Reference proteome</keyword>
<dbReference type="Gene3D" id="3.40.30.10">
    <property type="entry name" value="Glutaredoxin"/>
    <property type="match status" value="1"/>
</dbReference>
<dbReference type="InterPro" id="IPR036249">
    <property type="entry name" value="Thioredoxin-like_sf"/>
</dbReference>
<dbReference type="PROSITE" id="PS51354">
    <property type="entry name" value="GLUTAREDOXIN_2"/>
    <property type="match status" value="1"/>
</dbReference>
<protein>
    <submittedName>
        <fullName evidence="1">Glutaredoxin family protein</fullName>
    </submittedName>
</protein>
<dbReference type="SUPFAM" id="SSF52833">
    <property type="entry name" value="Thioredoxin-like"/>
    <property type="match status" value="1"/>
</dbReference>
<evidence type="ECO:0000313" key="1">
    <source>
        <dbReference type="EMBL" id="MBD7937016.1"/>
    </source>
</evidence>
<organism evidence="1 2">
    <name type="scientific">Cytobacillus stercorigallinarum</name>
    <dbReference type="NCBI Taxonomy" id="2762240"/>
    <lineage>
        <taxon>Bacteria</taxon>
        <taxon>Bacillati</taxon>
        <taxon>Bacillota</taxon>
        <taxon>Bacilli</taxon>
        <taxon>Bacillales</taxon>
        <taxon>Bacillaceae</taxon>
        <taxon>Cytobacillus</taxon>
    </lineage>
</organism>
<dbReference type="EMBL" id="JACSQT010000003">
    <property type="protein sequence ID" value="MBD7937016.1"/>
    <property type="molecule type" value="Genomic_DNA"/>
</dbReference>
<reference evidence="1 2" key="1">
    <citation type="submission" date="2020-08" db="EMBL/GenBank/DDBJ databases">
        <title>A Genomic Blueprint of the Chicken Gut Microbiome.</title>
        <authorList>
            <person name="Gilroy R."/>
            <person name="Ravi A."/>
            <person name="Getino M."/>
            <person name="Pursley I."/>
            <person name="Horton D.L."/>
            <person name="Alikhan N.-F."/>
            <person name="Baker D."/>
            <person name="Gharbi K."/>
            <person name="Hall N."/>
            <person name="Watson M."/>
            <person name="Adriaenssens E.M."/>
            <person name="Foster-Nyarko E."/>
            <person name="Jarju S."/>
            <person name="Secka A."/>
            <person name="Antonio M."/>
            <person name="Oren A."/>
            <person name="Chaudhuri R."/>
            <person name="La Ragione R.M."/>
            <person name="Hildebrand F."/>
            <person name="Pallen M.J."/>
        </authorList>
    </citation>
    <scope>NUCLEOTIDE SEQUENCE [LARGE SCALE GENOMIC DNA]</scope>
    <source>
        <strain evidence="1 2">Sa5YUA1</strain>
    </source>
</reference>
<accession>A0ABR8QNB0</accession>
<dbReference type="Pfam" id="PF05768">
    <property type="entry name" value="Glrx-like"/>
    <property type="match status" value="1"/>
</dbReference>
<name>A0ABR8QNB0_9BACI</name>
<proteinExistence type="predicted"/>
<gene>
    <name evidence="1" type="ORF">H9655_08230</name>
</gene>
<dbReference type="Proteomes" id="UP000657931">
    <property type="component" value="Unassembled WGS sequence"/>
</dbReference>
<evidence type="ECO:0000313" key="2">
    <source>
        <dbReference type="Proteomes" id="UP000657931"/>
    </source>
</evidence>
<dbReference type="RefSeq" id="WP_191812831.1">
    <property type="nucleotide sequence ID" value="NZ_JACSQT010000003.1"/>
</dbReference>